<dbReference type="InterPro" id="IPR019266">
    <property type="entry name" value="Ribosomal_mS27"/>
</dbReference>
<keyword evidence="4 6" id="KW-0371">Homeobox</keyword>
<dbReference type="InterPro" id="IPR017970">
    <property type="entry name" value="Homeobox_CS"/>
</dbReference>
<evidence type="ECO:0000256" key="5">
    <source>
        <dbReference type="ARBA" id="ARBA00023242"/>
    </source>
</evidence>
<keyword evidence="10" id="KW-1185">Reference proteome</keyword>
<evidence type="ECO:0000313" key="10">
    <source>
        <dbReference type="Proteomes" id="UP000268350"/>
    </source>
</evidence>
<evidence type="ECO:0000256" key="7">
    <source>
        <dbReference type="RuleBase" id="RU000682"/>
    </source>
</evidence>
<evidence type="ECO:0000256" key="6">
    <source>
        <dbReference type="PROSITE-ProRule" id="PRU00108"/>
    </source>
</evidence>
<dbReference type="PANTHER" id="PTHR21393">
    <property type="entry name" value="MITOCHONDRIAL 28S RIBOSOMAL PROTEIN S27"/>
    <property type="match status" value="1"/>
</dbReference>
<dbReference type="GO" id="GO:0000981">
    <property type="term" value="F:DNA-binding transcription factor activity, RNA polymerase II-specific"/>
    <property type="evidence" value="ECO:0007669"/>
    <property type="project" value="InterPro"/>
</dbReference>
<dbReference type="EMBL" id="OUUW01000001">
    <property type="protein sequence ID" value="SPP73162.1"/>
    <property type="molecule type" value="Genomic_DNA"/>
</dbReference>
<protein>
    <submittedName>
        <fullName evidence="9">Blast:Paired mesoderm homeobox protein 2B</fullName>
    </submittedName>
</protein>
<evidence type="ECO:0000256" key="1">
    <source>
        <dbReference type="ARBA" id="ARBA00004123"/>
    </source>
</evidence>
<dbReference type="Proteomes" id="UP000268350">
    <property type="component" value="Unassembled WGS sequence"/>
</dbReference>
<feature type="DNA-binding region" description="Homeobox" evidence="6">
    <location>
        <begin position="110"/>
        <end position="169"/>
    </location>
</feature>
<sequence>MEFSFLNKANFDKDCIYNTNTDFYNNNTNGALSVANHMNHYNLMIDSSYKLCANETAMRSSLNQESSLLFSKITTVSEFYPSAHNIASYNSDFHLKAYDDGLSLTDKSKQRRIRTTFTSNQLNELEKIFLETHYPDIYTREEIATKLHLTEARVQVWFQNRRAKFRKQERHAIYIMKDKSVKMDSQFNALANEGPAKFPHLLPQGSQHAVAATNIDLDLFVNADNRQLDLVDRLLKLRKQKECSFVPLLPGLLVKQLLDSTNPQEAITVLRSPSQYGLFIDQFSGCFLMDVLLHSGNTLEAAQIAALLVDRGLCNNELVEALALQSFFKFVKDFKPVESSDSKPAASPAPEVEKVRVKFVRNVVEETSKETEEAALGRAMIEMGSGEGTLKELKQNIALIGFVLSGRLPEAVSLLAQNREAYHKETLTACQSLADSLKLEVSDEFTQSLQQTLDKCTQNSAIHDKLESSVRSSAQKFEPKLLAEYGQSYQAWTKQFENAVKQFIDEQSLVERKQSIEKTLRELEAKRQNLWFFENKDDIDIQIYKKKVKYPQRWFGKKKTPKAADTFYVPPSVTRSAN</sequence>
<dbReference type="SMART" id="SM00389">
    <property type="entry name" value="HOX"/>
    <property type="match status" value="1"/>
</dbReference>
<dbReference type="GO" id="GO:0005739">
    <property type="term" value="C:mitochondrion"/>
    <property type="evidence" value="ECO:0007669"/>
    <property type="project" value="UniProtKB-SubCell"/>
</dbReference>
<dbReference type="AlphaFoldDB" id="A0A3B0J295"/>
<evidence type="ECO:0000256" key="3">
    <source>
        <dbReference type="ARBA" id="ARBA00023125"/>
    </source>
</evidence>
<dbReference type="STRING" id="7266.A0A3B0J295"/>
<name>A0A3B0J295_DROGU</name>
<dbReference type="InterPro" id="IPR009057">
    <property type="entry name" value="Homeodomain-like_sf"/>
</dbReference>
<dbReference type="OrthoDB" id="6159439at2759"/>
<organism evidence="9 10">
    <name type="scientific">Drosophila guanche</name>
    <name type="common">Fruit fly</name>
    <dbReference type="NCBI Taxonomy" id="7266"/>
    <lineage>
        <taxon>Eukaryota</taxon>
        <taxon>Metazoa</taxon>
        <taxon>Ecdysozoa</taxon>
        <taxon>Arthropoda</taxon>
        <taxon>Hexapoda</taxon>
        <taxon>Insecta</taxon>
        <taxon>Pterygota</taxon>
        <taxon>Neoptera</taxon>
        <taxon>Endopterygota</taxon>
        <taxon>Diptera</taxon>
        <taxon>Brachycera</taxon>
        <taxon>Muscomorpha</taxon>
        <taxon>Ephydroidea</taxon>
        <taxon>Drosophilidae</taxon>
        <taxon>Drosophila</taxon>
        <taxon>Sophophora</taxon>
    </lineage>
</organism>
<keyword evidence="5 6" id="KW-0539">Nucleus</keyword>
<evidence type="ECO:0000259" key="8">
    <source>
        <dbReference type="PROSITE" id="PS50071"/>
    </source>
</evidence>
<accession>A0A3B0J295</accession>
<dbReference type="Pfam" id="PF00046">
    <property type="entry name" value="Homeodomain"/>
    <property type="match status" value="1"/>
</dbReference>
<reference evidence="10" key="1">
    <citation type="submission" date="2018-01" db="EMBL/GenBank/DDBJ databases">
        <authorList>
            <person name="Alioto T."/>
            <person name="Alioto T."/>
        </authorList>
    </citation>
    <scope>NUCLEOTIDE SEQUENCE [LARGE SCALE GENOMIC DNA]</scope>
</reference>
<dbReference type="GO" id="GO:0005634">
    <property type="term" value="C:nucleus"/>
    <property type="evidence" value="ECO:0007669"/>
    <property type="project" value="UniProtKB-SubCell"/>
</dbReference>
<dbReference type="PROSITE" id="PS00027">
    <property type="entry name" value="HOMEOBOX_1"/>
    <property type="match status" value="1"/>
</dbReference>
<proteinExistence type="predicted"/>
<dbReference type="GO" id="GO:0003677">
    <property type="term" value="F:DNA binding"/>
    <property type="evidence" value="ECO:0007669"/>
    <property type="project" value="UniProtKB-UniRule"/>
</dbReference>
<dbReference type="PROSITE" id="PS50071">
    <property type="entry name" value="HOMEOBOX_2"/>
    <property type="match status" value="1"/>
</dbReference>
<dbReference type="InterPro" id="IPR001356">
    <property type="entry name" value="HD"/>
</dbReference>
<keyword evidence="3 6" id="KW-0238">DNA-binding</keyword>
<dbReference type="SUPFAM" id="SSF46689">
    <property type="entry name" value="Homeodomain-like"/>
    <property type="match status" value="1"/>
</dbReference>
<dbReference type="PANTHER" id="PTHR21393:SF0">
    <property type="entry name" value="SMALL RIBOSOMAL SUBUNIT PROTEIN MS27"/>
    <property type="match status" value="1"/>
</dbReference>
<comment type="subcellular location">
    <subcellularLocation>
        <location evidence="2">Mitochondrion</location>
    </subcellularLocation>
    <subcellularLocation>
        <location evidence="1 6 7">Nucleus</location>
    </subcellularLocation>
</comment>
<gene>
    <name evidence="9" type="ORF">DGUA_6G000593</name>
</gene>
<dbReference type="CDD" id="cd00086">
    <property type="entry name" value="homeodomain"/>
    <property type="match status" value="1"/>
</dbReference>
<evidence type="ECO:0000313" key="9">
    <source>
        <dbReference type="EMBL" id="SPP73162.1"/>
    </source>
</evidence>
<dbReference type="Gene3D" id="1.10.10.60">
    <property type="entry name" value="Homeodomain-like"/>
    <property type="match status" value="1"/>
</dbReference>
<dbReference type="InterPro" id="IPR034913">
    <property type="entry name" value="mS27/PTCD2"/>
</dbReference>
<dbReference type="Pfam" id="PF10037">
    <property type="entry name" value="MRP-S27"/>
    <property type="match status" value="1"/>
</dbReference>
<evidence type="ECO:0000256" key="2">
    <source>
        <dbReference type="ARBA" id="ARBA00004173"/>
    </source>
</evidence>
<feature type="domain" description="Homeobox" evidence="8">
    <location>
        <begin position="108"/>
        <end position="168"/>
    </location>
</feature>
<evidence type="ECO:0000256" key="4">
    <source>
        <dbReference type="ARBA" id="ARBA00023155"/>
    </source>
</evidence>
<dbReference type="FunFam" id="1.10.10.60:FF:000182">
    <property type="entry name" value="Paired like homeobox 2B"/>
    <property type="match status" value="1"/>
</dbReference>